<sequence>MTERRQEDRAPETGPPDGLVEVLARWERSGGHWTVLTTTEAWIEIGLFTCDGAEQMGQVSGARTSVLSSFLADRLSSTD</sequence>
<proteinExistence type="predicted"/>
<reference evidence="1 2" key="1">
    <citation type="submission" date="2016-10" db="EMBL/GenBank/DDBJ databases">
        <authorList>
            <person name="de Groot N.N."/>
        </authorList>
    </citation>
    <scope>NUCLEOTIDE SEQUENCE [LARGE SCALE GENOMIC DNA]</scope>
    <source>
        <strain evidence="1 2">CGMCC 1.11156</strain>
    </source>
</reference>
<dbReference type="AlphaFoldDB" id="A0A1I3BZ17"/>
<dbReference type="OrthoDB" id="3431291at2"/>
<name>A0A1I3BZ17_9ACTN</name>
<keyword evidence="2" id="KW-1185">Reference proteome</keyword>
<gene>
    <name evidence="1" type="ORF">SAMN05216561_101408</name>
</gene>
<dbReference type="STRING" id="1005945.SAMN05216561_101408"/>
<evidence type="ECO:0000313" key="1">
    <source>
        <dbReference type="EMBL" id="SFH67482.1"/>
    </source>
</evidence>
<organism evidence="1 2">
    <name type="scientific">Nocardioides psychrotolerans</name>
    <dbReference type="NCBI Taxonomy" id="1005945"/>
    <lineage>
        <taxon>Bacteria</taxon>
        <taxon>Bacillati</taxon>
        <taxon>Actinomycetota</taxon>
        <taxon>Actinomycetes</taxon>
        <taxon>Propionibacteriales</taxon>
        <taxon>Nocardioidaceae</taxon>
        <taxon>Nocardioides</taxon>
    </lineage>
</organism>
<evidence type="ECO:0000313" key="2">
    <source>
        <dbReference type="Proteomes" id="UP000198649"/>
    </source>
</evidence>
<accession>A0A1I3BZ17</accession>
<dbReference type="Proteomes" id="UP000198649">
    <property type="component" value="Unassembled WGS sequence"/>
</dbReference>
<dbReference type="RefSeq" id="WP_091109960.1">
    <property type="nucleotide sequence ID" value="NZ_BKAF01000001.1"/>
</dbReference>
<dbReference type="EMBL" id="FOQG01000001">
    <property type="protein sequence ID" value="SFH67482.1"/>
    <property type="molecule type" value="Genomic_DNA"/>
</dbReference>
<protein>
    <submittedName>
        <fullName evidence="1">Uncharacterized protein</fullName>
    </submittedName>
</protein>